<dbReference type="AlphaFoldDB" id="A0A427YJ73"/>
<evidence type="ECO:0000313" key="3">
    <source>
        <dbReference type="Proteomes" id="UP000279259"/>
    </source>
</evidence>
<dbReference type="STRING" id="1890683.A0A427YJ73"/>
<dbReference type="OrthoDB" id="2537650at2759"/>
<reference evidence="2 3" key="1">
    <citation type="submission" date="2018-11" db="EMBL/GenBank/DDBJ databases">
        <title>Genome sequence of Saitozyma podzolica DSM 27192.</title>
        <authorList>
            <person name="Aliyu H."/>
            <person name="Gorte O."/>
            <person name="Ochsenreither K."/>
        </authorList>
    </citation>
    <scope>NUCLEOTIDE SEQUENCE [LARGE SCALE GENOMIC DNA]</scope>
    <source>
        <strain evidence="2 3">DSM 27192</strain>
    </source>
</reference>
<feature type="compositionally biased region" description="Basic and acidic residues" evidence="1">
    <location>
        <begin position="175"/>
        <end position="184"/>
    </location>
</feature>
<protein>
    <submittedName>
        <fullName evidence="2">Uncharacterized protein</fullName>
    </submittedName>
</protein>
<evidence type="ECO:0000313" key="2">
    <source>
        <dbReference type="EMBL" id="RSH91145.1"/>
    </source>
</evidence>
<feature type="compositionally biased region" description="Low complexity" evidence="1">
    <location>
        <begin position="378"/>
        <end position="393"/>
    </location>
</feature>
<evidence type="ECO:0000256" key="1">
    <source>
        <dbReference type="SAM" id="MobiDB-lite"/>
    </source>
</evidence>
<sequence length="564" mass="60723">MFYYTNPAGAFRRKSSGSSMAPGSPPNSGPPVPSLPSPSSQPPHPPHASHASHIPSYSSDLVESPVSGTFPFLPRSPHTPAYGESLPPVEEDRGRFDSVGTGASRQPLFRDFGRSPDTMDSMDHRDRDDAGGALAAGAREGKTGGHEDGHSHTESSFVFVDEEDPRPRLPPPEPPTKEQTEPPHRIPPPSVHDTYVSRFLSPLDVSPDGTSRPPLVRSNSAPGVPQSAAAEGSALLPSALADEKPLLDDDECGKPIFDIFGAELSEGGKDMVRALKGHLEEVLKVQEEVGRMHLALEGLGDYAAQAEERHTSESEARQSNGDEVVAKREKGIEEIMDRLGALSDQLRTYHSIGTPKLSFPAPATHRSKHKARTMSIDPAALSSSHSPISPIPHEAIHPQPPRSMGHAKQSSVHRPSPLHNSLTPESAPHRGLPRSHSNLDQVIPDALTLRSPFEQTAASSHVRVSPKDKGTAGPRPVPRRTTTEHQYHEQGQMESKSARNTDLPPLSLRGGTGAGPLGVHGGDAEKKEVAGEQKWVEKTREELRGSSGSFTHSPVQMVDRSRPW</sequence>
<keyword evidence="3" id="KW-1185">Reference proteome</keyword>
<feature type="compositionally biased region" description="Gly residues" evidence="1">
    <location>
        <begin position="510"/>
        <end position="521"/>
    </location>
</feature>
<feature type="compositionally biased region" description="Low complexity" evidence="1">
    <location>
        <begin position="48"/>
        <end position="59"/>
    </location>
</feature>
<accession>A0A427YJ73</accession>
<feature type="compositionally biased region" description="Basic and acidic residues" evidence="1">
    <location>
        <begin position="139"/>
        <end position="153"/>
    </location>
</feature>
<feature type="compositionally biased region" description="Pro residues" evidence="1">
    <location>
        <begin position="23"/>
        <end position="46"/>
    </location>
</feature>
<dbReference type="EMBL" id="RSCD01000008">
    <property type="protein sequence ID" value="RSH91145.1"/>
    <property type="molecule type" value="Genomic_DNA"/>
</dbReference>
<feature type="compositionally biased region" description="Basic and acidic residues" evidence="1">
    <location>
        <begin position="522"/>
        <end position="544"/>
    </location>
</feature>
<feature type="region of interest" description="Disordered" evidence="1">
    <location>
        <begin position="352"/>
        <end position="564"/>
    </location>
</feature>
<gene>
    <name evidence="2" type="ORF">EHS25_009444</name>
</gene>
<name>A0A427YJ73_9TREE</name>
<feature type="compositionally biased region" description="Basic and acidic residues" evidence="1">
    <location>
        <begin position="306"/>
        <end position="316"/>
    </location>
</feature>
<organism evidence="2 3">
    <name type="scientific">Saitozyma podzolica</name>
    <dbReference type="NCBI Taxonomy" id="1890683"/>
    <lineage>
        <taxon>Eukaryota</taxon>
        <taxon>Fungi</taxon>
        <taxon>Dikarya</taxon>
        <taxon>Basidiomycota</taxon>
        <taxon>Agaricomycotina</taxon>
        <taxon>Tremellomycetes</taxon>
        <taxon>Tremellales</taxon>
        <taxon>Trimorphomycetaceae</taxon>
        <taxon>Saitozyma</taxon>
    </lineage>
</organism>
<feature type="compositionally biased region" description="Polar residues" evidence="1">
    <location>
        <begin position="408"/>
        <end position="424"/>
    </location>
</feature>
<proteinExistence type="predicted"/>
<feature type="region of interest" description="Disordered" evidence="1">
    <location>
        <begin position="305"/>
        <end position="324"/>
    </location>
</feature>
<feature type="region of interest" description="Disordered" evidence="1">
    <location>
        <begin position="1"/>
        <end position="236"/>
    </location>
</feature>
<comment type="caution">
    <text evidence="2">The sequence shown here is derived from an EMBL/GenBank/DDBJ whole genome shotgun (WGS) entry which is preliminary data.</text>
</comment>
<feature type="compositionally biased region" description="Basic and acidic residues" evidence="1">
    <location>
        <begin position="121"/>
        <end position="130"/>
    </location>
</feature>
<dbReference type="Proteomes" id="UP000279259">
    <property type="component" value="Unassembled WGS sequence"/>
</dbReference>